<proteinExistence type="predicted"/>
<protein>
    <submittedName>
        <fullName evidence="2">Uncharacterized protein</fullName>
    </submittedName>
</protein>
<dbReference type="Proteomes" id="UP000019462">
    <property type="component" value="Unassembled WGS sequence"/>
</dbReference>
<organism evidence="2 3">
    <name type="scientific">Moesziomyces aphidis</name>
    <name type="common">Pseudozyma aphidis</name>
    <dbReference type="NCBI Taxonomy" id="84754"/>
    <lineage>
        <taxon>Eukaryota</taxon>
        <taxon>Fungi</taxon>
        <taxon>Dikarya</taxon>
        <taxon>Basidiomycota</taxon>
        <taxon>Ustilaginomycotina</taxon>
        <taxon>Ustilaginomycetes</taxon>
        <taxon>Ustilaginales</taxon>
        <taxon>Ustilaginaceae</taxon>
        <taxon>Moesziomyces</taxon>
    </lineage>
</organism>
<feature type="compositionally biased region" description="Acidic residues" evidence="1">
    <location>
        <begin position="107"/>
        <end position="117"/>
    </location>
</feature>
<sequence>MLDAAIQRRISVAEALDDRFAAFPVWLTSQHRIHFGRPIYSAVFLAVPCLIFPHPLVTNLAGLSFTVLATRLYLELYLGLLPFEPQSPLQISEPQACPSPPFRTSDTEVEPPPEYDQVEPLPAYDQVEPGPPGFEELFYLDCDAEFWPFVWRGRRRNTNAQYRNIYYEQWQL</sequence>
<feature type="region of interest" description="Disordered" evidence="1">
    <location>
        <begin position="91"/>
        <end position="119"/>
    </location>
</feature>
<keyword evidence="3" id="KW-1185">Reference proteome</keyword>
<evidence type="ECO:0000313" key="2">
    <source>
        <dbReference type="EMBL" id="ETS61800.1"/>
    </source>
</evidence>
<evidence type="ECO:0000313" key="3">
    <source>
        <dbReference type="Proteomes" id="UP000019462"/>
    </source>
</evidence>
<gene>
    <name evidence="2" type="ORF">PaG_03900</name>
</gene>
<dbReference type="AlphaFoldDB" id="W3VJX6"/>
<dbReference type="HOGENOM" id="CLU_1555928_0_0_1"/>
<comment type="caution">
    <text evidence="2">The sequence shown here is derived from an EMBL/GenBank/DDBJ whole genome shotgun (WGS) entry which is preliminary data.</text>
</comment>
<accession>W3VJX6</accession>
<evidence type="ECO:0000256" key="1">
    <source>
        <dbReference type="SAM" id="MobiDB-lite"/>
    </source>
</evidence>
<reference evidence="2 3" key="1">
    <citation type="journal article" date="2014" name="Genome Announc.">
        <title>Genome sequence of the basidiomycetous fungus Pseudozyma aphidis DSM70725, an efficient producer of biosurfactant mannosylerythritol lipids.</title>
        <authorList>
            <person name="Lorenz S."/>
            <person name="Guenther M."/>
            <person name="Grumaz C."/>
            <person name="Rupp S."/>
            <person name="Zibek S."/>
            <person name="Sohn K."/>
        </authorList>
    </citation>
    <scope>NUCLEOTIDE SEQUENCE [LARGE SCALE GENOMIC DNA]</scope>
    <source>
        <strain evidence="3">ATCC 32657 / CBS 517.83 / DSM 70725 / JCM 10318 / NBRC 10182 / NRRL Y-7954 / St-0401</strain>
    </source>
</reference>
<dbReference type="EMBL" id="AWNI01000013">
    <property type="protein sequence ID" value="ETS61800.1"/>
    <property type="molecule type" value="Genomic_DNA"/>
</dbReference>
<name>W3VJX6_MOEAP</name>